<evidence type="ECO:0000313" key="1">
    <source>
        <dbReference type="EMBL" id="QRE00620.1"/>
    </source>
</evidence>
<keyword evidence="2" id="KW-1185">Reference proteome</keyword>
<evidence type="ECO:0000313" key="2">
    <source>
        <dbReference type="Proteomes" id="UP000610026"/>
    </source>
</evidence>
<dbReference type="RefSeq" id="YP_010671633.1">
    <property type="nucleotide sequence ID" value="NC_070969.1"/>
</dbReference>
<dbReference type="KEGG" id="vg:77947887"/>
<reference evidence="1" key="1">
    <citation type="submission" date="2021-01" db="EMBL/GenBank/DDBJ databases">
        <authorList>
            <person name="Ben Porat S."/>
            <person name="Alkalay-Oren S."/>
            <person name="Coppenhagen-Glazer S."/>
            <person name="Hazan R."/>
        </authorList>
    </citation>
    <scope>NUCLEOTIDE SEQUENCE</scope>
</reference>
<name>A0A889IQZ0_9CAUD</name>
<sequence length="69" mass="7999">MLKRIRIYLLKRSLKASYTAYMEALESRDCGRELADSLPSVSRHRERCNVLLSKLRRLDPAAPLPSRIN</sequence>
<dbReference type="EMBL" id="MW460249">
    <property type="protein sequence ID" value="QRE00620.1"/>
    <property type="molecule type" value="Genomic_DNA"/>
</dbReference>
<dbReference type="Proteomes" id="UP000610026">
    <property type="component" value="Segment"/>
</dbReference>
<organism evidence="1 2">
    <name type="scientific">Pseudomonas phage Itty13</name>
    <dbReference type="NCBI Taxonomy" id="2805750"/>
    <lineage>
        <taxon>Viruses</taxon>
        <taxon>Duplodnaviria</taxon>
        <taxon>Heunggongvirae</taxon>
        <taxon>Uroviricota</taxon>
        <taxon>Caudoviricetes</taxon>
        <taxon>Ittyvirus</taxon>
        <taxon>Ittyvirus itty13</taxon>
    </lineage>
</organism>
<proteinExistence type="predicted"/>
<dbReference type="GeneID" id="77947887"/>
<accession>A0A889IQZ0</accession>
<protein>
    <submittedName>
        <fullName evidence="1">Uncharacterized protein</fullName>
    </submittedName>
</protein>